<gene>
    <name evidence="1" type="ORF">METZ01_LOCUS151552</name>
</gene>
<evidence type="ECO:0000313" key="1">
    <source>
        <dbReference type="EMBL" id="SVA98698.1"/>
    </source>
</evidence>
<organism evidence="1">
    <name type="scientific">marine metagenome</name>
    <dbReference type="NCBI Taxonomy" id="408172"/>
    <lineage>
        <taxon>unclassified sequences</taxon>
        <taxon>metagenomes</taxon>
        <taxon>ecological metagenomes</taxon>
    </lineage>
</organism>
<name>A0A382AAW5_9ZZZZ</name>
<dbReference type="AlphaFoldDB" id="A0A382AAW5"/>
<reference evidence="1" key="1">
    <citation type="submission" date="2018-05" db="EMBL/GenBank/DDBJ databases">
        <authorList>
            <person name="Lanie J.A."/>
            <person name="Ng W.-L."/>
            <person name="Kazmierczak K.M."/>
            <person name="Andrzejewski T.M."/>
            <person name="Davidsen T.M."/>
            <person name="Wayne K.J."/>
            <person name="Tettelin H."/>
            <person name="Glass J.I."/>
            <person name="Rusch D."/>
            <person name="Podicherti R."/>
            <person name="Tsui H.-C.T."/>
            <person name="Winkler M.E."/>
        </authorList>
    </citation>
    <scope>NUCLEOTIDE SEQUENCE</scope>
</reference>
<accession>A0A382AAW5</accession>
<protein>
    <submittedName>
        <fullName evidence="1">Uncharacterized protein</fullName>
    </submittedName>
</protein>
<dbReference type="EMBL" id="UINC01024648">
    <property type="protein sequence ID" value="SVA98698.1"/>
    <property type="molecule type" value="Genomic_DNA"/>
</dbReference>
<sequence>MLDRLKMSEDDQIKVKENSLRSTVKQ</sequence>
<proteinExistence type="predicted"/>